<name>A0A151GVB1_DRECN</name>
<dbReference type="EMBL" id="LAYC01000001">
    <property type="protein sequence ID" value="KYK60962.1"/>
    <property type="molecule type" value="Genomic_DNA"/>
</dbReference>
<organism evidence="5 6">
    <name type="scientific">Drechmeria coniospora</name>
    <name type="common">Nematophagous fungus</name>
    <name type="synonym">Meria coniospora</name>
    <dbReference type="NCBI Taxonomy" id="98403"/>
    <lineage>
        <taxon>Eukaryota</taxon>
        <taxon>Fungi</taxon>
        <taxon>Dikarya</taxon>
        <taxon>Ascomycota</taxon>
        <taxon>Pezizomycotina</taxon>
        <taxon>Sordariomycetes</taxon>
        <taxon>Hypocreomycetidae</taxon>
        <taxon>Hypocreales</taxon>
        <taxon>Ophiocordycipitaceae</taxon>
        <taxon>Drechmeria</taxon>
    </lineage>
</organism>
<dbReference type="RefSeq" id="XP_040660314.1">
    <property type="nucleotide sequence ID" value="XM_040799431.1"/>
</dbReference>
<dbReference type="PANTHER" id="PTHR13191">
    <property type="entry name" value="RIBOSOMAL RNA PROCESSING PROTEIN 7-RELATED"/>
    <property type="match status" value="1"/>
</dbReference>
<evidence type="ECO:0000313" key="5">
    <source>
        <dbReference type="EMBL" id="KYK60962.1"/>
    </source>
</evidence>
<keyword evidence="6" id="KW-1185">Reference proteome</keyword>
<accession>A0A151GVB1</accession>
<evidence type="ECO:0000259" key="3">
    <source>
        <dbReference type="Pfam" id="PF12923"/>
    </source>
</evidence>
<feature type="domain" description="Ribosomal RNA-processing protein 7 C-terminal" evidence="3">
    <location>
        <begin position="192"/>
        <end position="312"/>
    </location>
</feature>
<sequence length="313" mass="35677">MATDEAKSNAFAILPIRMPAVPSFPHATMHEIRIRRNEPKIPTPNDSRSLYLKNIPTDSTESHFRAVFAHLVGAGRFETILFHDEAQAGLVVDPAHATKMDGMARKRKMMHLEAQERAREDEAARLPTLWTRTLHKSGGTAVVLLADEKSVQLVMKAVAKLPKTKKFPTWGENVADEVPPLGAPWLSAHLQLCRVDKAATQNAVHAFFDAFNRREKEAVEMAKRLRNEPDEDGFVTVTRGGRAAPASRSEAEEAREKMVGKEAKKKLETKDFYRFQHRERRKQEQVALLQRFDEDRRKVDALREKRNKFRPET</sequence>
<dbReference type="GO" id="GO:0032545">
    <property type="term" value="C:CURI complex"/>
    <property type="evidence" value="ECO:0007669"/>
    <property type="project" value="TreeGrafter"/>
</dbReference>
<dbReference type="CDD" id="cd12293">
    <property type="entry name" value="dRRM_Rrp7p"/>
    <property type="match status" value="1"/>
</dbReference>
<evidence type="ECO:0000256" key="2">
    <source>
        <dbReference type="SAM" id="MobiDB-lite"/>
    </source>
</evidence>
<dbReference type="STRING" id="98403.A0A151GVB1"/>
<feature type="compositionally biased region" description="Basic and acidic residues" evidence="2">
    <location>
        <begin position="249"/>
        <end position="261"/>
    </location>
</feature>
<dbReference type="Gene3D" id="6.10.250.1770">
    <property type="match status" value="1"/>
</dbReference>
<feature type="region of interest" description="Disordered" evidence="2">
    <location>
        <begin position="241"/>
        <end position="261"/>
    </location>
</feature>
<dbReference type="PANTHER" id="PTHR13191:SF0">
    <property type="entry name" value="RIBOSOMAL RNA-PROCESSING PROTEIN 7 HOMOLOG A-RELATED"/>
    <property type="match status" value="1"/>
</dbReference>
<dbReference type="Pfam" id="PF17799">
    <property type="entry name" value="RRM_Rrp7"/>
    <property type="match status" value="1"/>
</dbReference>
<dbReference type="InterPro" id="IPR024326">
    <property type="entry name" value="RRP7_C"/>
</dbReference>
<protein>
    <recommendedName>
        <fullName evidence="7">Ribosomal RNA-processing protein 7</fullName>
    </recommendedName>
</protein>
<reference evidence="5 6" key="1">
    <citation type="journal article" date="2016" name="Sci. Rep.">
        <title>Insights into Adaptations to a Near-Obligate Nematode Endoparasitic Lifestyle from the Finished Genome of Drechmeria coniospora.</title>
        <authorList>
            <person name="Zhang L."/>
            <person name="Zhou Z."/>
            <person name="Guo Q."/>
            <person name="Fokkens L."/>
            <person name="Miskei M."/>
            <person name="Pocsi I."/>
            <person name="Zhang W."/>
            <person name="Chen M."/>
            <person name="Wang L."/>
            <person name="Sun Y."/>
            <person name="Donzelli B.G."/>
            <person name="Gibson D.M."/>
            <person name="Nelson D.R."/>
            <person name="Luo J.G."/>
            <person name="Rep M."/>
            <person name="Liu H."/>
            <person name="Yang S."/>
            <person name="Wang J."/>
            <person name="Krasnoff S.B."/>
            <person name="Xu Y."/>
            <person name="Molnar I."/>
            <person name="Lin M."/>
        </authorList>
    </citation>
    <scope>NUCLEOTIDE SEQUENCE [LARGE SCALE GENOMIC DNA]</scope>
    <source>
        <strain evidence="5 6">ARSEF 6962</strain>
    </source>
</reference>
<dbReference type="InterPro" id="IPR040446">
    <property type="entry name" value="RRP7"/>
</dbReference>
<evidence type="ECO:0000256" key="1">
    <source>
        <dbReference type="ARBA" id="ARBA00006110"/>
    </source>
</evidence>
<evidence type="ECO:0000259" key="4">
    <source>
        <dbReference type="Pfam" id="PF17799"/>
    </source>
</evidence>
<dbReference type="FunCoup" id="A0A151GVB1">
    <property type="interactions" value="219"/>
</dbReference>
<comment type="similarity">
    <text evidence="1">Belongs to the RRP7 family.</text>
</comment>
<dbReference type="GeneID" id="63714745"/>
<dbReference type="GO" id="GO:0034456">
    <property type="term" value="C:UTP-C complex"/>
    <property type="evidence" value="ECO:0007669"/>
    <property type="project" value="TreeGrafter"/>
</dbReference>
<proteinExistence type="inferred from homology"/>
<dbReference type="InterPro" id="IPR040447">
    <property type="entry name" value="RRM_Rrp7"/>
</dbReference>
<dbReference type="AlphaFoldDB" id="A0A151GVB1"/>
<gene>
    <name evidence="5" type="ORF">DCS_02102</name>
</gene>
<dbReference type="Pfam" id="PF12923">
    <property type="entry name" value="RRP7"/>
    <property type="match status" value="1"/>
</dbReference>
<evidence type="ECO:0000313" key="6">
    <source>
        <dbReference type="Proteomes" id="UP000076580"/>
    </source>
</evidence>
<dbReference type="Proteomes" id="UP000076580">
    <property type="component" value="Chromosome 01"/>
</dbReference>
<evidence type="ECO:0008006" key="7">
    <source>
        <dbReference type="Google" id="ProtNLM"/>
    </source>
</evidence>
<comment type="caution">
    <text evidence="5">The sequence shown here is derived from an EMBL/GenBank/DDBJ whole genome shotgun (WGS) entry which is preliminary data.</text>
</comment>
<dbReference type="GO" id="GO:0006364">
    <property type="term" value="P:rRNA processing"/>
    <property type="evidence" value="ECO:0007669"/>
    <property type="project" value="TreeGrafter"/>
</dbReference>
<dbReference type="InParanoid" id="A0A151GVB1"/>
<dbReference type="OrthoDB" id="5390at2759"/>
<dbReference type="GO" id="GO:0000028">
    <property type="term" value="P:ribosomal small subunit assembly"/>
    <property type="evidence" value="ECO:0007669"/>
    <property type="project" value="TreeGrafter"/>
</dbReference>
<feature type="domain" description="Rrp7 RRM-like N-terminal" evidence="4">
    <location>
        <begin position="10"/>
        <end position="182"/>
    </location>
</feature>
<dbReference type="CDD" id="cd12950">
    <property type="entry name" value="RRP7_Rrp7p"/>
    <property type="match status" value="1"/>
</dbReference>